<gene>
    <name evidence="3" type="ORF">HD842_003919</name>
</gene>
<feature type="transmembrane region" description="Helical" evidence="1">
    <location>
        <begin position="227"/>
        <end position="246"/>
    </location>
</feature>
<feature type="transmembrane region" description="Helical" evidence="1">
    <location>
        <begin position="267"/>
        <end position="288"/>
    </location>
</feature>
<keyword evidence="3" id="KW-0808">Transferase</keyword>
<feature type="transmembrane region" description="Helical" evidence="1">
    <location>
        <begin position="165"/>
        <end position="190"/>
    </location>
</feature>
<dbReference type="RefSeq" id="WP_183556396.1">
    <property type="nucleotide sequence ID" value="NZ_JACHBX010000004.1"/>
</dbReference>
<name>A0A7W9X3C0_9BURK</name>
<proteinExistence type="predicted"/>
<feature type="transmembrane region" description="Helical" evidence="1">
    <location>
        <begin position="83"/>
        <end position="103"/>
    </location>
</feature>
<evidence type="ECO:0000259" key="2">
    <source>
        <dbReference type="Pfam" id="PF22895"/>
    </source>
</evidence>
<feature type="transmembrane region" description="Helical" evidence="1">
    <location>
        <begin position="14"/>
        <end position="33"/>
    </location>
</feature>
<evidence type="ECO:0000313" key="4">
    <source>
        <dbReference type="Proteomes" id="UP000540787"/>
    </source>
</evidence>
<dbReference type="EMBL" id="JACHBX010000004">
    <property type="protein sequence ID" value="MBB6135752.1"/>
    <property type="molecule type" value="Genomic_DNA"/>
</dbReference>
<dbReference type="EC" id="2.7.8.20" evidence="3"/>
<dbReference type="Proteomes" id="UP000540787">
    <property type="component" value="Unassembled WGS sequence"/>
</dbReference>
<feature type="transmembrane region" description="Helical" evidence="1">
    <location>
        <begin position="370"/>
        <end position="390"/>
    </location>
</feature>
<dbReference type="InterPro" id="IPR054288">
    <property type="entry name" value="DUF7024"/>
</dbReference>
<feature type="transmembrane region" description="Helical" evidence="1">
    <location>
        <begin position="139"/>
        <end position="159"/>
    </location>
</feature>
<keyword evidence="1" id="KW-0472">Membrane</keyword>
<keyword evidence="1" id="KW-0812">Transmembrane</keyword>
<comment type="caution">
    <text evidence="3">The sequence shown here is derived from an EMBL/GenBank/DDBJ whole genome shotgun (WGS) entry which is preliminary data.</text>
</comment>
<feature type="transmembrane region" description="Helical" evidence="1">
    <location>
        <begin position="339"/>
        <end position="358"/>
    </location>
</feature>
<keyword evidence="4" id="KW-1185">Reference proteome</keyword>
<evidence type="ECO:0000256" key="1">
    <source>
        <dbReference type="SAM" id="Phobius"/>
    </source>
</evidence>
<feature type="transmembrane region" description="Helical" evidence="1">
    <location>
        <begin position="411"/>
        <end position="428"/>
    </location>
</feature>
<feature type="transmembrane region" description="Helical" evidence="1">
    <location>
        <begin position="303"/>
        <end position="327"/>
    </location>
</feature>
<evidence type="ECO:0000313" key="3">
    <source>
        <dbReference type="EMBL" id="MBB6135752.1"/>
    </source>
</evidence>
<reference evidence="3 4" key="1">
    <citation type="submission" date="2020-08" db="EMBL/GenBank/DDBJ databases">
        <title>The Agave Microbiome: Exploring the role of microbial communities in plant adaptations to desert environments.</title>
        <authorList>
            <person name="Partida-Martinez L.P."/>
        </authorList>
    </citation>
    <scope>NUCLEOTIDE SEQUENCE [LARGE SCALE GENOMIC DNA]</scope>
    <source>
        <strain evidence="3 4">AT3.2</strain>
    </source>
</reference>
<sequence length="698" mass="74370">MPKSSPLPLAGPHLHRWNVLLCLGMAGIGWFLLQRMLGLYPGVFADEWYYSKLARLTPLSDAILPSYLYLWAFSATNPCGAGFLDCARIGNTLLFIAAAPFLYLTARRFIAPGPACALALLALLAPLNLYTAFFMPEAMFFFGFAVLGWAVLGTGHWTAWRRGALGGIILGLMSLVKVHALFLLPALALFVFADSRARDGRLLAVQGLVAALMAIATFFAVKFGLGYLFAGAAGVSLFGSFYKSGASSAAQHSLLQLAAPLWISARGHLMALAVVVGLPLAVLLQFVLDRHARSADSRLTRLWLYAFLMFGSAVGVAALYTATIASAGPDEGIRLHSRYYSFALPLLLLAALAPTVGAPDRQARAPGTRLPRLLVALVVAGLMLAGWFLLPGYAMRITDGPEFTMLATMQSAEHLLFALGLVVLGLWVMRPRAATLLFVCVILPLILLRAGHGTGVYLRGLAAAAAADSAGRAARAVIPVDELGAVTIVATDADLFRVQFQMDAPDALLINLPPAAPVEAYKLASSSRWLVVSGARAIPPGLQAVSAGSDWQVVRLPHSNRRLVATFAFSAPFGNGLVQAADGLPSAESWGRWSEGKVVRLHLDRPLPPHATLILKANAFGANINQSFIARAGSASATFELGNDPREVVLQLETDGMQRTLEIEVPHPQRPSEDGLSVDTRMLGIALSTLTIEAPASD</sequence>
<protein>
    <submittedName>
        <fullName evidence="3">Phosphoglycerol transferase</fullName>
        <ecNumber evidence="3">2.7.8.20</ecNumber>
    </submittedName>
</protein>
<feature type="transmembrane region" description="Helical" evidence="1">
    <location>
        <begin position="202"/>
        <end position="221"/>
    </location>
</feature>
<dbReference type="GO" id="GO:0008960">
    <property type="term" value="F:phosphatidylglycerol-membrane-oligosaccharide glycerophosphotransferase activity"/>
    <property type="evidence" value="ECO:0007669"/>
    <property type="project" value="UniProtKB-EC"/>
</dbReference>
<dbReference type="AlphaFoldDB" id="A0A7W9X3C0"/>
<organism evidence="3 4">
    <name type="scientific">Massilia aurea</name>
    <dbReference type="NCBI Taxonomy" id="373040"/>
    <lineage>
        <taxon>Bacteria</taxon>
        <taxon>Pseudomonadati</taxon>
        <taxon>Pseudomonadota</taxon>
        <taxon>Betaproteobacteria</taxon>
        <taxon>Burkholderiales</taxon>
        <taxon>Oxalobacteraceae</taxon>
        <taxon>Telluria group</taxon>
        <taxon>Massilia</taxon>
    </lineage>
</organism>
<accession>A0A7W9X3C0</accession>
<dbReference type="Pfam" id="PF22895">
    <property type="entry name" value="DUF7024"/>
    <property type="match status" value="1"/>
</dbReference>
<feature type="domain" description="DUF7024" evidence="2">
    <location>
        <begin position="565"/>
        <end position="693"/>
    </location>
</feature>
<feature type="transmembrane region" description="Helical" evidence="1">
    <location>
        <begin position="434"/>
        <end position="451"/>
    </location>
</feature>
<keyword evidence="1" id="KW-1133">Transmembrane helix</keyword>